<dbReference type="EMBL" id="UINC01097309">
    <property type="protein sequence ID" value="SVC54909.1"/>
    <property type="molecule type" value="Genomic_DNA"/>
</dbReference>
<dbReference type="SUPFAM" id="SSF53474">
    <property type="entry name" value="alpha/beta-Hydrolases"/>
    <property type="match status" value="1"/>
</dbReference>
<dbReference type="InterPro" id="IPR050266">
    <property type="entry name" value="AB_hydrolase_sf"/>
</dbReference>
<feature type="domain" description="AB hydrolase-1" evidence="1">
    <location>
        <begin position="13"/>
        <end position="111"/>
    </location>
</feature>
<dbReference type="PANTHER" id="PTHR43798">
    <property type="entry name" value="MONOACYLGLYCEROL LIPASE"/>
    <property type="match status" value="1"/>
</dbReference>
<proteinExistence type="predicted"/>
<organism evidence="2">
    <name type="scientific">marine metagenome</name>
    <dbReference type="NCBI Taxonomy" id="408172"/>
    <lineage>
        <taxon>unclassified sequences</taxon>
        <taxon>metagenomes</taxon>
        <taxon>ecological metagenomes</taxon>
    </lineage>
</organism>
<reference evidence="2" key="1">
    <citation type="submission" date="2018-05" db="EMBL/GenBank/DDBJ databases">
        <authorList>
            <person name="Lanie J.A."/>
            <person name="Ng W.-L."/>
            <person name="Kazmierczak K.M."/>
            <person name="Andrzejewski T.M."/>
            <person name="Davidsen T.M."/>
            <person name="Wayne K.J."/>
            <person name="Tettelin H."/>
            <person name="Glass J.I."/>
            <person name="Rusch D."/>
            <person name="Podicherti R."/>
            <person name="Tsui H.-C.T."/>
            <person name="Winkler M.E."/>
        </authorList>
    </citation>
    <scope>NUCLEOTIDE SEQUENCE</scope>
</reference>
<accession>A0A382N195</accession>
<dbReference type="Gene3D" id="3.40.50.1820">
    <property type="entry name" value="alpha/beta hydrolase"/>
    <property type="match status" value="1"/>
</dbReference>
<dbReference type="AlphaFoldDB" id="A0A382N195"/>
<sequence>MQEIYVDDLGEGYPLVLVHGYLGSSEMWKFQKDYLKNYFRVIAPALPGFGESYKVKSLNSINTMANIILECVQEKKINKFNLMGHSMGGMIVQEIAKIAGDKVNKLICFATGSIGNIPDRFESLDVSIKRLKEEGIKDTVKRIPPKWFVNGNKAKNYYLCENAAKETSKETADNALNAMKNWNGLENLKNIKNETLIIWGDKDVSYNFDQVEMLNKNIPNNKLEIFKGCCHNVHLEEPEKFNKTVKTFLE</sequence>
<name>A0A382N195_9ZZZZ</name>
<dbReference type="InterPro" id="IPR029058">
    <property type="entry name" value="AB_hydrolase_fold"/>
</dbReference>
<dbReference type="InterPro" id="IPR000073">
    <property type="entry name" value="AB_hydrolase_1"/>
</dbReference>
<evidence type="ECO:0000313" key="2">
    <source>
        <dbReference type="EMBL" id="SVC54909.1"/>
    </source>
</evidence>
<gene>
    <name evidence="2" type="ORF">METZ01_LOCUS307763</name>
</gene>
<protein>
    <recommendedName>
        <fullName evidence="1">AB hydrolase-1 domain-containing protein</fullName>
    </recommendedName>
</protein>
<evidence type="ECO:0000259" key="1">
    <source>
        <dbReference type="Pfam" id="PF00561"/>
    </source>
</evidence>
<dbReference type="PRINTS" id="PR00111">
    <property type="entry name" value="ABHYDROLASE"/>
</dbReference>
<dbReference type="Pfam" id="PF00561">
    <property type="entry name" value="Abhydrolase_1"/>
    <property type="match status" value="1"/>
</dbReference>